<proteinExistence type="inferred from homology"/>
<dbReference type="SUPFAM" id="SSF54373">
    <property type="entry name" value="FAD-linked reductases, C-terminal domain"/>
    <property type="match status" value="1"/>
</dbReference>
<dbReference type="InterPro" id="IPR000172">
    <property type="entry name" value="GMC_OxRdtase_N"/>
</dbReference>
<dbReference type="RefSeq" id="WP_259661989.1">
    <property type="nucleotide sequence ID" value="NZ_JAHXRI010000010.1"/>
</dbReference>
<dbReference type="GO" id="GO:0050660">
    <property type="term" value="F:flavin adenine dinucleotide binding"/>
    <property type="evidence" value="ECO:0007669"/>
    <property type="project" value="InterPro"/>
</dbReference>
<comment type="cofactor">
    <cofactor evidence="1 5">
        <name>FAD</name>
        <dbReference type="ChEBI" id="CHEBI:57692"/>
    </cofactor>
</comment>
<feature type="binding site" evidence="5">
    <location>
        <position position="217"/>
    </location>
    <ligand>
        <name>FAD</name>
        <dbReference type="ChEBI" id="CHEBI:57692"/>
    </ligand>
</feature>
<keyword evidence="10" id="KW-1185">Reference proteome</keyword>
<sequence length="532" mass="58152">METFDYVIVGGGTAACVLANRLTESGKYSVLMLEAGGEPKSMWINIPAGFTKLLNDPIYNWRFETEPEDNVYGRKIAIPRGKGLGGSSLINGMIYVHGQPEDYDHWASLGAHGWSAKEVMPYFKKIETYMPGGAHRGKSGPMHIHHVSERFPIAEAVLQAAAQDGQKLTDDYNSVDQDGFGYYQVAQKGGQRWSAADGYLQPVRHRKNLTVRTGAQVTKVLLTQERCSGVAYLQQDGMHEVAASREVIMAAGAVQTPQILELSGIGDPSVLQKFGITCLHASPRVGENYIDHFATRMNWRVKNTQTLNELAQGWRVGVAALQYFLQRKGILTLGTGLVRGFVKTRPEIATPDVQYFFMHASYANAAIRKLDSAPGMTMGVSGIRPTSQGSIHIKSADPMVGPSIRPNFLANSTDQQSLIDGMRIARRIMGRDALKSYIDFEMSPGDSVQTDAQWLDFARNNGQTTYHPVATCRMGSDANAVVDVRLRFKGLSGLRVVDASVMPAMVSGNTQGPVMMIAEKGAEMILEDALAS</sequence>
<dbReference type="InterPro" id="IPR036188">
    <property type="entry name" value="FAD/NAD-bd_sf"/>
</dbReference>
<dbReference type="PANTHER" id="PTHR11552:SF147">
    <property type="entry name" value="CHOLINE DEHYDROGENASE, MITOCHONDRIAL"/>
    <property type="match status" value="1"/>
</dbReference>
<dbReference type="InterPro" id="IPR007867">
    <property type="entry name" value="GMC_OxRtase_C"/>
</dbReference>
<protein>
    <submittedName>
        <fullName evidence="9">GMC family oxidoreductase N-terminal domain-containing protein</fullName>
    </submittedName>
</protein>
<keyword evidence="3 6" id="KW-0285">Flavoprotein</keyword>
<dbReference type="Proteomes" id="UP000739565">
    <property type="component" value="Unassembled WGS sequence"/>
</dbReference>
<comment type="caution">
    <text evidence="9">The sequence shown here is derived from an EMBL/GenBank/DDBJ whole genome shotgun (WGS) entry which is preliminary data.</text>
</comment>
<comment type="similarity">
    <text evidence="2 6">Belongs to the GMC oxidoreductase family.</text>
</comment>
<evidence type="ECO:0000313" key="10">
    <source>
        <dbReference type="Proteomes" id="UP000739565"/>
    </source>
</evidence>
<evidence type="ECO:0000256" key="2">
    <source>
        <dbReference type="ARBA" id="ARBA00010790"/>
    </source>
</evidence>
<accession>A0A953NAM9</accession>
<organism evidence="9 10">
    <name type="scientific">Zwartia hollandica</name>
    <dbReference type="NCBI Taxonomy" id="324606"/>
    <lineage>
        <taxon>Bacteria</taxon>
        <taxon>Pseudomonadati</taxon>
        <taxon>Pseudomonadota</taxon>
        <taxon>Betaproteobacteria</taxon>
        <taxon>Burkholderiales</taxon>
        <taxon>Alcaligenaceae</taxon>
        <taxon>Zwartia</taxon>
    </lineage>
</organism>
<reference evidence="9" key="1">
    <citation type="submission" date="2021-07" db="EMBL/GenBank/DDBJ databases">
        <title>New genus and species of the family Alcaligenaceae.</title>
        <authorList>
            <person name="Hahn M.W."/>
        </authorList>
    </citation>
    <scope>NUCLEOTIDE SEQUENCE</scope>
    <source>
        <strain evidence="9">LF4-65</strain>
    </source>
</reference>
<dbReference type="Pfam" id="PF05199">
    <property type="entry name" value="GMC_oxred_C"/>
    <property type="match status" value="1"/>
</dbReference>
<evidence type="ECO:0000256" key="1">
    <source>
        <dbReference type="ARBA" id="ARBA00001974"/>
    </source>
</evidence>
<dbReference type="PANTHER" id="PTHR11552">
    <property type="entry name" value="GLUCOSE-METHANOL-CHOLINE GMC OXIDOREDUCTASE"/>
    <property type="match status" value="1"/>
</dbReference>
<dbReference type="Pfam" id="PF00732">
    <property type="entry name" value="GMC_oxred_N"/>
    <property type="match status" value="1"/>
</dbReference>
<evidence type="ECO:0000256" key="4">
    <source>
        <dbReference type="ARBA" id="ARBA00022827"/>
    </source>
</evidence>
<evidence type="ECO:0000259" key="7">
    <source>
        <dbReference type="PROSITE" id="PS00623"/>
    </source>
</evidence>
<gene>
    <name evidence="9" type="ORF">KZZ10_13155</name>
</gene>
<dbReference type="SUPFAM" id="SSF51905">
    <property type="entry name" value="FAD/NAD(P)-binding domain"/>
    <property type="match status" value="1"/>
</dbReference>
<dbReference type="PIRSF" id="PIRSF000137">
    <property type="entry name" value="Alcohol_oxidase"/>
    <property type="match status" value="1"/>
</dbReference>
<dbReference type="EMBL" id="JAHXRI010000010">
    <property type="protein sequence ID" value="MBZ1351595.1"/>
    <property type="molecule type" value="Genomic_DNA"/>
</dbReference>
<dbReference type="PROSITE" id="PS00623">
    <property type="entry name" value="GMC_OXRED_1"/>
    <property type="match status" value="1"/>
</dbReference>
<evidence type="ECO:0000256" key="5">
    <source>
        <dbReference type="PIRSR" id="PIRSR000137-2"/>
    </source>
</evidence>
<evidence type="ECO:0000313" key="9">
    <source>
        <dbReference type="EMBL" id="MBZ1351595.1"/>
    </source>
</evidence>
<name>A0A953NAM9_9BURK</name>
<evidence type="ECO:0000256" key="6">
    <source>
        <dbReference type="RuleBase" id="RU003968"/>
    </source>
</evidence>
<dbReference type="Gene3D" id="3.30.560.10">
    <property type="entry name" value="Glucose Oxidase, domain 3"/>
    <property type="match status" value="1"/>
</dbReference>
<dbReference type="AlphaFoldDB" id="A0A953NAM9"/>
<feature type="domain" description="Glucose-methanol-choline oxidoreductase N-terminal" evidence="8">
    <location>
        <begin position="252"/>
        <end position="266"/>
    </location>
</feature>
<feature type="domain" description="Glucose-methanol-choline oxidoreductase N-terminal" evidence="7">
    <location>
        <begin position="81"/>
        <end position="104"/>
    </location>
</feature>
<dbReference type="InterPro" id="IPR012132">
    <property type="entry name" value="GMC_OxRdtase"/>
</dbReference>
<evidence type="ECO:0000259" key="8">
    <source>
        <dbReference type="PROSITE" id="PS00624"/>
    </source>
</evidence>
<dbReference type="Gene3D" id="3.50.50.60">
    <property type="entry name" value="FAD/NAD(P)-binding domain"/>
    <property type="match status" value="1"/>
</dbReference>
<evidence type="ECO:0000256" key="3">
    <source>
        <dbReference type="ARBA" id="ARBA00022630"/>
    </source>
</evidence>
<dbReference type="PROSITE" id="PS00624">
    <property type="entry name" value="GMC_OXRED_2"/>
    <property type="match status" value="1"/>
</dbReference>
<dbReference type="GO" id="GO:0016614">
    <property type="term" value="F:oxidoreductase activity, acting on CH-OH group of donors"/>
    <property type="evidence" value="ECO:0007669"/>
    <property type="project" value="InterPro"/>
</dbReference>
<keyword evidence="4 5" id="KW-0274">FAD</keyword>